<sequence>MPHNIGAHVAERSIVSDNGELIISLNEGETLFVKKFVKFKVLRGACTLMGYTFTQSDCVYTVQIPKWNPPEQIIPIATTSDGIKLDSITLSFTNYVSAFDTYSLIDCVEGTTISGDSALTNIGFTKIVPDLWHKCADLIPKNGCVALHGEKGVGKSTATLYLANYLLNNCPKIAIVDVDVGQPLFTVPGIISLHILDGPILRPEYSMVNEHFVYSKKILIGDVTISNPKKLLERTIILEKYLKESIADLKITDYRVIINTGGWISDTGGQLFDCIVKLFNVDVVLSILSKTGGIGYKPQEINLLLDIISHHPIHINQPEVISVDSYKIVNNTIAVPKPSDLRWLRVATYLNPALGESLEIHSFTHYEFFSGIHEYRFQSIIKNASFFTPPVTYELKMSNLTFYLPCGIKLQDSQLQNHFLAGCMAALFVYTETYSFESLINAEFLLAFLHSVDGDKLLILVPKHKSITHLDDIRSVVLCPMLGFDPQFPRFGRSNSTSFVPFGRNAQLHLTNHLGTRNCSRRGVKKRPYEEDKA</sequence>
<evidence type="ECO:0000313" key="8">
    <source>
        <dbReference type="Proteomes" id="UP000002899"/>
    </source>
</evidence>
<dbReference type="GO" id="GO:0005524">
    <property type="term" value="F:ATP binding"/>
    <property type="evidence" value="ECO:0007669"/>
    <property type="project" value="UniProtKB-KW"/>
</dbReference>
<reference evidence="7 8" key="2">
    <citation type="journal article" date="2013" name="PLoS ONE">
        <title>Whole genome mapping and re-organization of the nuclear and mitochondrial genomes of Babesia microti isolates.</title>
        <authorList>
            <person name="Cornillot E."/>
            <person name="Dassouli A."/>
            <person name="Garg A."/>
            <person name="Pachikara N."/>
            <person name="Randazzo S."/>
            <person name="Depoix D."/>
            <person name="Carcy B."/>
            <person name="Delbecq S."/>
            <person name="Frutos R."/>
            <person name="Silva J.C."/>
            <person name="Sutton R."/>
            <person name="Krause P.J."/>
            <person name="Mamoun C.B."/>
        </authorList>
    </citation>
    <scope>NUCLEOTIDE SEQUENCE [LARGE SCALE GENOMIC DNA]</scope>
    <source>
        <strain evidence="7 8">RI</strain>
    </source>
</reference>
<dbReference type="Proteomes" id="UP000002899">
    <property type="component" value="Chromosome II"/>
</dbReference>
<evidence type="ECO:0000256" key="2">
    <source>
        <dbReference type="ARBA" id="ARBA00022679"/>
    </source>
</evidence>
<reference evidence="7 8" key="1">
    <citation type="journal article" date="2012" name="Nucleic Acids Res.">
        <title>Sequencing of the smallest Apicomplexan genome from the human pathogen Babesia microti.</title>
        <authorList>
            <person name="Cornillot E."/>
            <person name="Hadj-Kaddour K."/>
            <person name="Dassouli A."/>
            <person name="Noel B."/>
            <person name="Ranwez V."/>
            <person name="Vacherie B."/>
            <person name="Augagneur Y."/>
            <person name="Bres V."/>
            <person name="Duclos A."/>
            <person name="Randazzo S."/>
            <person name="Carcy B."/>
            <person name="Debierre-Grockiego F."/>
            <person name="Delbecq S."/>
            <person name="Moubri-Menage K."/>
            <person name="Shams-Eldin H."/>
            <person name="Usmani-Brown S."/>
            <person name="Bringaud F."/>
            <person name="Wincker P."/>
            <person name="Vivares C.P."/>
            <person name="Schwarz R.T."/>
            <person name="Schetters T.P."/>
            <person name="Krause P.J."/>
            <person name="Gorenflot A."/>
            <person name="Berry V."/>
            <person name="Barbe V."/>
            <person name="Ben Mamoun C."/>
        </authorList>
    </citation>
    <scope>NUCLEOTIDE SEQUENCE [LARGE SCALE GENOMIC DNA]</scope>
    <source>
        <strain evidence="7 8">RI</strain>
    </source>
</reference>
<dbReference type="GO" id="GO:0000448">
    <property type="term" value="P:cleavage in ITS2 between 5.8S rRNA and LSU-rRNA of tricistronic rRNA transcript (SSU-rRNA, 5.8S rRNA, LSU-rRNA)"/>
    <property type="evidence" value="ECO:0007669"/>
    <property type="project" value="TreeGrafter"/>
</dbReference>
<dbReference type="RefSeq" id="XP_012648352.1">
    <property type="nucleotide sequence ID" value="XM_012792898.1"/>
</dbReference>
<dbReference type="PANTHER" id="PTHR12755">
    <property type="entry name" value="CLEAVAGE/POLYADENYLATION FACTOR IA SUBUNIT CLP1P"/>
    <property type="match status" value="1"/>
</dbReference>
<dbReference type="GO" id="GO:0005634">
    <property type="term" value="C:nucleus"/>
    <property type="evidence" value="ECO:0007669"/>
    <property type="project" value="TreeGrafter"/>
</dbReference>
<keyword evidence="3" id="KW-0547">Nucleotide-binding</keyword>
<dbReference type="Gene3D" id="3.40.50.300">
    <property type="entry name" value="P-loop containing nucleotide triphosphate hydrolases"/>
    <property type="match status" value="1"/>
</dbReference>
<keyword evidence="8" id="KW-1185">Reference proteome</keyword>
<evidence type="ECO:0000256" key="5">
    <source>
        <dbReference type="ARBA" id="ARBA00022840"/>
    </source>
</evidence>
<dbReference type="OrthoDB" id="371733at2759"/>
<dbReference type="SUPFAM" id="SSF52540">
    <property type="entry name" value="P-loop containing nucleoside triphosphate hydrolases"/>
    <property type="match status" value="1"/>
</dbReference>
<reference evidence="7 8" key="3">
    <citation type="journal article" date="2016" name="Sci. Rep.">
        <title>Genome-wide diversity and gene expression profiling of Babesia microti isolates identify polymorphic genes that mediate host-pathogen interactions.</title>
        <authorList>
            <person name="Silva J.C."/>
            <person name="Cornillot E."/>
            <person name="McCracken C."/>
            <person name="Usmani-Brown S."/>
            <person name="Dwivedi A."/>
            <person name="Ifeonu O.O."/>
            <person name="Crabtree J."/>
            <person name="Gotia H.T."/>
            <person name="Virji A.Z."/>
            <person name="Reynes C."/>
            <person name="Colinge J."/>
            <person name="Kumar V."/>
            <person name="Lawres L."/>
            <person name="Pazzi J.E."/>
            <person name="Pablo J.V."/>
            <person name="Hung C."/>
            <person name="Brancato J."/>
            <person name="Kumari P."/>
            <person name="Orvis J."/>
            <person name="Tretina K."/>
            <person name="Chibucos M."/>
            <person name="Ott S."/>
            <person name="Sadzewicz L."/>
            <person name="Sengamalay N."/>
            <person name="Shetty A.C."/>
            <person name="Su Q."/>
            <person name="Tallon L."/>
            <person name="Fraser C.M."/>
            <person name="Frutos R."/>
            <person name="Molina D.M."/>
            <person name="Krause P.J."/>
            <person name="Ben Mamoun C."/>
        </authorList>
    </citation>
    <scope>NUCLEOTIDE SEQUENCE [LARGE SCALE GENOMIC DNA]</scope>
    <source>
        <strain evidence="7 8">RI</strain>
    </source>
</reference>
<dbReference type="GeneID" id="24424371"/>
<dbReference type="GO" id="GO:0051731">
    <property type="term" value="F:polynucleotide 5'-hydroxyl-kinase activity"/>
    <property type="evidence" value="ECO:0007669"/>
    <property type="project" value="InterPro"/>
</dbReference>
<dbReference type="PANTHER" id="PTHR12755:SF3">
    <property type="entry name" value="POLYNUCLEOTIDE 5'-HYDROXYL-KINASE NOL9"/>
    <property type="match status" value="1"/>
</dbReference>
<dbReference type="EMBL" id="FO082872">
    <property type="protein sequence ID" value="CCF73743.1"/>
    <property type="molecule type" value="Genomic_DNA"/>
</dbReference>
<dbReference type="AlphaFoldDB" id="I7I8V4"/>
<dbReference type="InterPro" id="IPR045116">
    <property type="entry name" value="Clp1/Grc3"/>
</dbReference>
<protein>
    <recommendedName>
        <fullName evidence="6">Clp1 P-loop domain-containing protein</fullName>
    </recommendedName>
</protein>
<evidence type="ECO:0000313" key="7">
    <source>
        <dbReference type="EMBL" id="CCF73743.1"/>
    </source>
</evidence>
<dbReference type="InterPro" id="IPR032319">
    <property type="entry name" value="CLP1_P"/>
</dbReference>
<keyword evidence="4" id="KW-0418">Kinase</keyword>
<feature type="domain" description="Clp1 P-loop" evidence="6">
    <location>
        <begin position="149"/>
        <end position="286"/>
    </location>
</feature>
<gene>
    <name evidence="7" type="ORF">BMR1_02g02950</name>
</gene>
<dbReference type="Pfam" id="PF16575">
    <property type="entry name" value="CLP1_P"/>
    <property type="match status" value="1"/>
</dbReference>
<dbReference type="InterPro" id="IPR027417">
    <property type="entry name" value="P-loop_NTPase"/>
</dbReference>
<keyword evidence="2" id="KW-0808">Transferase</keyword>
<proteinExistence type="inferred from homology"/>
<dbReference type="KEGG" id="bmic:BMR1_02g02950"/>
<evidence type="ECO:0000256" key="4">
    <source>
        <dbReference type="ARBA" id="ARBA00022777"/>
    </source>
</evidence>
<name>I7I8V4_BABMR</name>
<evidence type="ECO:0000259" key="6">
    <source>
        <dbReference type="Pfam" id="PF16575"/>
    </source>
</evidence>
<evidence type="ECO:0000256" key="3">
    <source>
        <dbReference type="ARBA" id="ARBA00022741"/>
    </source>
</evidence>
<evidence type="ECO:0000256" key="1">
    <source>
        <dbReference type="ARBA" id="ARBA00011003"/>
    </source>
</evidence>
<organism evidence="7 8">
    <name type="scientific">Babesia microti (strain RI)</name>
    <dbReference type="NCBI Taxonomy" id="1133968"/>
    <lineage>
        <taxon>Eukaryota</taxon>
        <taxon>Sar</taxon>
        <taxon>Alveolata</taxon>
        <taxon>Apicomplexa</taxon>
        <taxon>Aconoidasida</taxon>
        <taxon>Piroplasmida</taxon>
        <taxon>Babesiidae</taxon>
        <taxon>Babesia</taxon>
    </lineage>
</organism>
<comment type="similarity">
    <text evidence="1">Belongs to the Clp1 family. NOL9/GRC3 subfamily.</text>
</comment>
<accession>I7I8V4</accession>
<dbReference type="VEuPathDB" id="PiroplasmaDB:BMR1_02g02950"/>
<keyword evidence="5" id="KW-0067">ATP-binding</keyword>